<gene>
    <name evidence="1" type="ORF">QIS96_24100</name>
</gene>
<reference evidence="1 2" key="1">
    <citation type="submission" date="2023-05" db="EMBL/GenBank/DDBJ databases">
        <title>Draft genome sequence of Streptomyces sp. B-S-A6 isolated from a cave soil in Thailand.</title>
        <authorList>
            <person name="Chamroensaksri N."/>
            <person name="Muangham S."/>
        </authorList>
    </citation>
    <scope>NUCLEOTIDE SEQUENCE [LARGE SCALE GENOMIC DNA]</scope>
    <source>
        <strain evidence="1 2">B-S-A6</strain>
    </source>
</reference>
<name>A0ABT6SHI7_9ACTN</name>
<sequence>MEIEILVVPDCPHQQLAESRLREALDDLALDDVGLAGTGFTTRVVGGQLEAERSGFTGSPTFLVDGRDPFAEPGVPPSLACRVYRTPGGLAGVPEVGQLVKVLRAAVDTGGGV</sequence>
<accession>A0ABT6SHI7</accession>
<dbReference type="Proteomes" id="UP001223978">
    <property type="component" value="Unassembled WGS sequence"/>
</dbReference>
<keyword evidence="2" id="KW-1185">Reference proteome</keyword>
<comment type="caution">
    <text evidence="1">The sequence shown here is derived from an EMBL/GenBank/DDBJ whole genome shotgun (WGS) entry which is preliminary data.</text>
</comment>
<protein>
    <recommendedName>
        <fullName evidence="3">Alkylmercury lyase</fullName>
    </recommendedName>
</protein>
<evidence type="ECO:0000313" key="1">
    <source>
        <dbReference type="EMBL" id="MDI3406883.1"/>
    </source>
</evidence>
<evidence type="ECO:0008006" key="3">
    <source>
        <dbReference type="Google" id="ProtNLM"/>
    </source>
</evidence>
<proteinExistence type="predicted"/>
<evidence type="ECO:0000313" key="2">
    <source>
        <dbReference type="Proteomes" id="UP001223978"/>
    </source>
</evidence>
<dbReference type="RefSeq" id="WP_282544811.1">
    <property type="nucleotide sequence ID" value="NZ_JASCIQ010000027.1"/>
</dbReference>
<dbReference type="EMBL" id="JASCIQ010000027">
    <property type="protein sequence ID" value="MDI3406883.1"/>
    <property type="molecule type" value="Genomic_DNA"/>
</dbReference>
<organism evidence="1 2">
    <name type="scientific">Streptomyces cavernicola</name>
    <dbReference type="NCBI Taxonomy" id="3043613"/>
    <lineage>
        <taxon>Bacteria</taxon>
        <taxon>Bacillati</taxon>
        <taxon>Actinomycetota</taxon>
        <taxon>Actinomycetes</taxon>
        <taxon>Kitasatosporales</taxon>
        <taxon>Streptomycetaceae</taxon>
        <taxon>Streptomyces</taxon>
    </lineage>
</organism>